<dbReference type="EMBL" id="JAHRIN010042184">
    <property type="protein sequence ID" value="MEQ2205632.1"/>
    <property type="molecule type" value="Genomic_DNA"/>
</dbReference>
<dbReference type="SMART" id="SM00254">
    <property type="entry name" value="ShKT"/>
    <property type="match status" value="1"/>
</dbReference>
<feature type="domain" description="ShKT" evidence="8">
    <location>
        <begin position="270"/>
        <end position="304"/>
    </location>
</feature>
<keyword evidence="2" id="KW-0645">Protease</keyword>
<dbReference type="PANTHER" id="PTHR10201">
    <property type="entry name" value="MATRIX METALLOPROTEINASE"/>
    <property type="match status" value="1"/>
</dbReference>
<dbReference type="InterPro" id="IPR036179">
    <property type="entry name" value="Ig-like_dom_sf"/>
</dbReference>
<gene>
    <name evidence="9" type="primary">MMP23</name>
    <name evidence="9" type="ORF">XENOCAPTIV_006682</name>
</gene>
<dbReference type="Proteomes" id="UP001434883">
    <property type="component" value="Unassembled WGS sequence"/>
</dbReference>
<dbReference type="Pfam" id="PF00413">
    <property type="entry name" value="Peptidase_M10"/>
    <property type="match status" value="1"/>
</dbReference>
<dbReference type="CDD" id="cd04278">
    <property type="entry name" value="ZnMc_MMP"/>
    <property type="match status" value="1"/>
</dbReference>
<organism evidence="9 10">
    <name type="scientific">Xenoophorus captivus</name>
    <dbReference type="NCBI Taxonomy" id="1517983"/>
    <lineage>
        <taxon>Eukaryota</taxon>
        <taxon>Metazoa</taxon>
        <taxon>Chordata</taxon>
        <taxon>Craniata</taxon>
        <taxon>Vertebrata</taxon>
        <taxon>Euteleostomi</taxon>
        <taxon>Actinopterygii</taxon>
        <taxon>Neopterygii</taxon>
        <taxon>Teleostei</taxon>
        <taxon>Neoteleostei</taxon>
        <taxon>Acanthomorphata</taxon>
        <taxon>Ovalentaria</taxon>
        <taxon>Atherinomorphae</taxon>
        <taxon>Cyprinodontiformes</taxon>
        <taxon>Goodeidae</taxon>
        <taxon>Xenoophorus</taxon>
    </lineage>
</organism>
<dbReference type="InterPro" id="IPR003582">
    <property type="entry name" value="ShKT_dom"/>
</dbReference>
<dbReference type="InterPro" id="IPR007110">
    <property type="entry name" value="Ig-like_dom"/>
</dbReference>
<comment type="similarity">
    <text evidence="1">Belongs to the peptidase M10A family.</text>
</comment>
<comment type="caution">
    <text evidence="6">Lacks conserved residue(s) required for the propagation of feature annotation.</text>
</comment>
<feature type="domain" description="Ig-like" evidence="7">
    <location>
        <begin position="310"/>
        <end position="395"/>
    </location>
</feature>
<evidence type="ECO:0000313" key="10">
    <source>
        <dbReference type="Proteomes" id="UP001434883"/>
    </source>
</evidence>
<keyword evidence="3" id="KW-0479">Metal-binding</keyword>
<dbReference type="InterPro" id="IPR033739">
    <property type="entry name" value="M10A_MMP"/>
</dbReference>
<dbReference type="PRINTS" id="PR00138">
    <property type="entry name" value="MATRIXIN"/>
</dbReference>
<evidence type="ECO:0000256" key="1">
    <source>
        <dbReference type="ARBA" id="ARBA00010370"/>
    </source>
</evidence>
<keyword evidence="10" id="KW-1185">Reference proteome</keyword>
<comment type="caution">
    <text evidence="9">The sequence shown here is derived from an EMBL/GenBank/DDBJ whole genome shotgun (WGS) entry which is preliminary data.</text>
</comment>
<dbReference type="PROSITE" id="PS50835">
    <property type="entry name" value="IG_LIKE"/>
    <property type="match status" value="1"/>
</dbReference>
<evidence type="ECO:0000256" key="2">
    <source>
        <dbReference type="ARBA" id="ARBA00022670"/>
    </source>
</evidence>
<dbReference type="PANTHER" id="PTHR10201:SF7">
    <property type="entry name" value="MATRIX METALLOPROTEINASE-23"/>
    <property type="match status" value="1"/>
</dbReference>
<name>A0ABV0RD70_9TELE</name>
<evidence type="ECO:0000313" key="9">
    <source>
        <dbReference type="EMBL" id="MEQ2205632.1"/>
    </source>
</evidence>
<dbReference type="Pfam" id="PF01549">
    <property type="entry name" value="ShK"/>
    <property type="match status" value="1"/>
</dbReference>
<dbReference type="Gene3D" id="3.40.390.10">
    <property type="entry name" value="Collagenase (Catalytic Domain)"/>
    <property type="match status" value="1"/>
</dbReference>
<dbReference type="InterPro" id="IPR024079">
    <property type="entry name" value="MetalloPept_cat_dom_sf"/>
</dbReference>
<dbReference type="InterPro" id="IPR001818">
    <property type="entry name" value="Pept_M10_metallopeptidase"/>
</dbReference>
<dbReference type="Gene3D" id="1.10.10.1940">
    <property type="match status" value="1"/>
</dbReference>
<evidence type="ECO:0000256" key="5">
    <source>
        <dbReference type="ARBA" id="ARBA00022833"/>
    </source>
</evidence>
<keyword evidence="5" id="KW-0862">Zinc</keyword>
<dbReference type="SMART" id="SM00235">
    <property type="entry name" value="ZnMc"/>
    <property type="match status" value="1"/>
</dbReference>
<evidence type="ECO:0000259" key="8">
    <source>
        <dbReference type="PROSITE" id="PS51670"/>
    </source>
</evidence>
<reference evidence="9 10" key="1">
    <citation type="submission" date="2021-06" db="EMBL/GenBank/DDBJ databases">
        <authorList>
            <person name="Palmer J.M."/>
        </authorList>
    </citation>
    <scope>NUCLEOTIDE SEQUENCE [LARGE SCALE GENOMIC DNA]</scope>
    <source>
        <strain evidence="9 10">XC_2019</strain>
        <tissue evidence="9">Muscle</tissue>
    </source>
</reference>
<keyword evidence="6" id="KW-1015">Disulfide bond</keyword>
<evidence type="ECO:0000259" key="7">
    <source>
        <dbReference type="PROSITE" id="PS50835"/>
    </source>
</evidence>
<proteinExistence type="inferred from homology"/>
<dbReference type="GO" id="GO:0008237">
    <property type="term" value="F:metallopeptidase activity"/>
    <property type="evidence" value="ECO:0007669"/>
    <property type="project" value="UniProtKB-KW"/>
</dbReference>
<evidence type="ECO:0000256" key="4">
    <source>
        <dbReference type="ARBA" id="ARBA00022801"/>
    </source>
</evidence>
<feature type="disulfide bond" evidence="6">
    <location>
        <begin position="270"/>
        <end position="304"/>
    </location>
</feature>
<sequence>MVELSSQRGYFSPKCDTAATMVSCWTAGGLRSGDWCSAPLLAAALLSLLFAGMHLTTAFPSWRLEEEAHTTMLLIGIRKEARSQVLHLSRNKRYTLTPEQLKWDKFKLTYKLLSFPTNLINASDTRRGIARAFGLWSDVSPFSFREVPADEEADIKIGFYLVNHTDCWQSYLHHCFDGITGELAHAFFPPTGEIHFDDHEYWILGDMRFSWKKGVWLTDIVHVATHEIGHVLGLMHSMDPNAIMHLNATLTGRKRITQDEVWGLHRLYGCLDRLFICPAWARKGYCDSKRRLMQRHCPSSCDFCYEFPFPTAAPTPTPPRTKHKLVIEGKKLTFRCGKKIASKKGNVYWYKDGELLEHSHPNYISLKEDHITIVANAINEGTYTCIVKKKDKVLTNYSWKVLDQNLRLNPGPTADAPRPPSGGRGLVPLFTLCCSLLAGQVGNMEGSIGRGVSLKYSCFRASSAEILLLGQ</sequence>
<protein>
    <submittedName>
        <fullName evidence="9">Matrix metalloproteinase-23</fullName>
    </submittedName>
</protein>
<dbReference type="Gene3D" id="2.60.40.10">
    <property type="entry name" value="Immunoglobulins"/>
    <property type="match status" value="1"/>
</dbReference>
<dbReference type="PROSITE" id="PS51670">
    <property type="entry name" value="SHKT"/>
    <property type="match status" value="1"/>
</dbReference>
<keyword evidence="4" id="KW-0378">Hydrolase</keyword>
<dbReference type="InterPro" id="IPR013783">
    <property type="entry name" value="Ig-like_fold"/>
</dbReference>
<evidence type="ECO:0000256" key="3">
    <source>
        <dbReference type="ARBA" id="ARBA00022723"/>
    </source>
</evidence>
<dbReference type="SUPFAM" id="SSF55486">
    <property type="entry name" value="Metalloproteases ('zincins'), catalytic domain"/>
    <property type="match status" value="1"/>
</dbReference>
<keyword evidence="9" id="KW-0482">Metalloprotease</keyword>
<evidence type="ECO:0000256" key="6">
    <source>
        <dbReference type="PROSITE-ProRule" id="PRU01005"/>
    </source>
</evidence>
<dbReference type="InterPro" id="IPR006026">
    <property type="entry name" value="Peptidase_Metallo"/>
</dbReference>
<accession>A0ABV0RD70</accession>
<dbReference type="InterPro" id="IPR021190">
    <property type="entry name" value="Pept_M10A"/>
</dbReference>
<dbReference type="SUPFAM" id="SSF48726">
    <property type="entry name" value="Immunoglobulin"/>
    <property type="match status" value="1"/>
</dbReference>